<name>A0A7E4UMM8_PANRE</name>
<organism evidence="1 2">
    <name type="scientific">Panagrellus redivivus</name>
    <name type="common">Microworm</name>
    <dbReference type="NCBI Taxonomy" id="6233"/>
    <lineage>
        <taxon>Eukaryota</taxon>
        <taxon>Metazoa</taxon>
        <taxon>Ecdysozoa</taxon>
        <taxon>Nematoda</taxon>
        <taxon>Chromadorea</taxon>
        <taxon>Rhabditida</taxon>
        <taxon>Tylenchina</taxon>
        <taxon>Panagrolaimomorpha</taxon>
        <taxon>Panagrolaimoidea</taxon>
        <taxon>Panagrolaimidae</taxon>
        <taxon>Panagrellus</taxon>
    </lineage>
</organism>
<evidence type="ECO:0000313" key="1">
    <source>
        <dbReference type="Proteomes" id="UP000492821"/>
    </source>
</evidence>
<dbReference type="AlphaFoldDB" id="A0A7E4UMM8"/>
<keyword evidence="1" id="KW-1185">Reference proteome</keyword>
<proteinExistence type="predicted"/>
<sequence length="365" mass="40122">MFVILEAWHCCTSISCHPFSSNFAAVAFHFIEFVIHSATSLDIFCLATSVTSVIEQRGAVALPCRAIRIDPIQSIISRFQLPPVEPIIHSATSFWFTGDISIGFRAINLSIDGGGDRLGVNVRILTGFAHIPAFLVRSSSSICFVEGCFGCLAFWDVFRDIVTKYIVNPARDTSQIRTSAASDSHLLVAQKSAFNRSIHRSSCLQSPPMGVMVWLPSFRSVLPQNRISAASSSFVAFAFIFLHPVMHCATFLDRIPPDIAQVGWLCRLILKSYFRIPSSSNRSIQSSTAALPKTVPPFSLLLVTVSSMTLYPNRFSIPLDLPAIQSSRSNLLCPQPHRSQCSTPLHSADLALPHRKRADAMSPVN</sequence>
<dbReference type="WBParaSite" id="Pan_g10305.t1">
    <property type="protein sequence ID" value="Pan_g10305.t1"/>
    <property type="gene ID" value="Pan_g10305"/>
</dbReference>
<evidence type="ECO:0000313" key="2">
    <source>
        <dbReference type="WBParaSite" id="Pan_g10305.t1"/>
    </source>
</evidence>
<dbReference type="Proteomes" id="UP000492821">
    <property type="component" value="Unassembled WGS sequence"/>
</dbReference>
<protein>
    <submittedName>
        <fullName evidence="2">Secreted protein</fullName>
    </submittedName>
</protein>
<reference evidence="2" key="2">
    <citation type="submission" date="2020-10" db="UniProtKB">
        <authorList>
            <consortium name="WormBaseParasite"/>
        </authorList>
    </citation>
    <scope>IDENTIFICATION</scope>
</reference>
<accession>A0A7E4UMM8</accession>
<reference evidence="1" key="1">
    <citation type="journal article" date="2013" name="Genetics">
        <title>The draft genome and transcriptome of Panagrellus redivivus are shaped by the harsh demands of a free-living lifestyle.</title>
        <authorList>
            <person name="Srinivasan J."/>
            <person name="Dillman A.R."/>
            <person name="Macchietto M.G."/>
            <person name="Heikkinen L."/>
            <person name="Lakso M."/>
            <person name="Fracchia K.M."/>
            <person name="Antoshechkin I."/>
            <person name="Mortazavi A."/>
            <person name="Wong G."/>
            <person name="Sternberg P.W."/>
        </authorList>
    </citation>
    <scope>NUCLEOTIDE SEQUENCE [LARGE SCALE GENOMIC DNA]</scope>
    <source>
        <strain evidence="1">MT8872</strain>
    </source>
</reference>